<dbReference type="RefSeq" id="WP_122106496.1">
    <property type="nucleotide sequence ID" value="NZ_JBHSKV010000004.1"/>
</dbReference>
<evidence type="ECO:0000256" key="2">
    <source>
        <dbReference type="SAM" id="Phobius"/>
    </source>
</evidence>
<feature type="region of interest" description="Disordered" evidence="1">
    <location>
        <begin position="1"/>
        <end position="28"/>
    </location>
</feature>
<evidence type="ECO:0000313" key="4">
    <source>
        <dbReference type="Proteomes" id="UP001596145"/>
    </source>
</evidence>
<organism evidence="3 4">
    <name type="scientific">Halorubrum glutamatedens</name>
    <dbReference type="NCBI Taxonomy" id="2707018"/>
    <lineage>
        <taxon>Archaea</taxon>
        <taxon>Methanobacteriati</taxon>
        <taxon>Methanobacteriota</taxon>
        <taxon>Stenosarchaea group</taxon>
        <taxon>Halobacteria</taxon>
        <taxon>Halobacteriales</taxon>
        <taxon>Haloferacaceae</taxon>
        <taxon>Halorubrum</taxon>
    </lineage>
</organism>
<evidence type="ECO:0000313" key="3">
    <source>
        <dbReference type="EMBL" id="MFC5133844.1"/>
    </source>
</evidence>
<feature type="compositionally biased region" description="Basic and acidic residues" evidence="1">
    <location>
        <begin position="9"/>
        <end position="18"/>
    </location>
</feature>
<evidence type="ECO:0000256" key="1">
    <source>
        <dbReference type="SAM" id="MobiDB-lite"/>
    </source>
</evidence>
<dbReference type="EMBL" id="JBHSKV010000004">
    <property type="protein sequence ID" value="MFC5133844.1"/>
    <property type="molecule type" value="Genomic_DNA"/>
</dbReference>
<proteinExistence type="predicted"/>
<name>A0ABD5QQH6_9EURY</name>
<keyword evidence="4" id="KW-1185">Reference proteome</keyword>
<comment type="caution">
    <text evidence="3">The sequence shown here is derived from an EMBL/GenBank/DDBJ whole genome shotgun (WGS) entry which is preliminary data.</text>
</comment>
<feature type="transmembrane region" description="Helical" evidence="2">
    <location>
        <begin position="78"/>
        <end position="98"/>
    </location>
</feature>
<keyword evidence="2" id="KW-0812">Transmembrane</keyword>
<dbReference type="AlphaFoldDB" id="A0ABD5QQH6"/>
<protein>
    <recommendedName>
        <fullName evidence="5">Cox cluster protein</fullName>
    </recommendedName>
</protein>
<dbReference type="Proteomes" id="UP001596145">
    <property type="component" value="Unassembled WGS sequence"/>
</dbReference>
<sequence length="108" mass="11237">MSPPLDDAGDPRDRRSDDPVDSGDAPTLDESDRYWIVRNAVEDALMNVFWTVVLLAFGVALLWFGGIAALGAVDGSPVMVPLAVGLIGLAAAAFAVALEVPLPFVGGD</sequence>
<keyword evidence="2" id="KW-1133">Transmembrane helix</keyword>
<accession>A0ABD5QQH6</accession>
<reference evidence="3 4" key="1">
    <citation type="journal article" date="2019" name="Int. J. Syst. Evol. Microbiol.">
        <title>The Global Catalogue of Microorganisms (GCM) 10K type strain sequencing project: providing services to taxonomists for standard genome sequencing and annotation.</title>
        <authorList>
            <consortium name="The Broad Institute Genomics Platform"/>
            <consortium name="The Broad Institute Genome Sequencing Center for Infectious Disease"/>
            <person name="Wu L."/>
            <person name="Ma J."/>
        </authorList>
    </citation>
    <scope>NUCLEOTIDE SEQUENCE [LARGE SCALE GENOMIC DNA]</scope>
    <source>
        <strain evidence="3 4">CGMCC 1.16026</strain>
    </source>
</reference>
<gene>
    <name evidence="3" type="ORF">ACFPJA_03770</name>
</gene>
<keyword evidence="2" id="KW-0472">Membrane</keyword>
<evidence type="ECO:0008006" key="5">
    <source>
        <dbReference type="Google" id="ProtNLM"/>
    </source>
</evidence>
<feature type="transmembrane region" description="Helical" evidence="2">
    <location>
        <begin position="48"/>
        <end position="71"/>
    </location>
</feature>